<dbReference type="Pfam" id="PF08276">
    <property type="entry name" value="PAN_2"/>
    <property type="match status" value="1"/>
</dbReference>
<dbReference type="EMBL" id="GBRH01172724">
    <property type="protein sequence ID" value="JAE25172.1"/>
    <property type="molecule type" value="Transcribed_RNA"/>
</dbReference>
<protein>
    <recommendedName>
        <fullName evidence="2">Apple domain-containing protein</fullName>
    </recommendedName>
</protein>
<organism evidence="3">
    <name type="scientific">Arundo donax</name>
    <name type="common">Giant reed</name>
    <name type="synonym">Donax arundinaceus</name>
    <dbReference type="NCBI Taxonomy" id="35708"/>
    <lineage>
        <taxon>Eukaryota</taxon>
        <taxon>Viridiplantae</taxon>
        <taxon>Streptophyta</taxon>
        <taxon>Embryophyta</taxon>
        <taxon>Tracheophyta</taxon>
        <taxon>Spermatophyta</taxon>
        <taxon>Magnoliopsida</taxon>
        <taxon>Liliopsida</taxon>
        <taxon>Poales</taxon>
        <taxon>Poaceae</taxon>
        <taxon>PACMAD clade</taxon>
        <taxon>Arundinoideae</taxon>
        <taxon>Arundineae</taxon>
        <taxon>Arundo</taxon>
    </lineage>
</organism>
<sequence>MSLTLEQCRQACLRNCSWMAYANANVSARRRARRRRRGMRHVDHGAHRPARLPGLWLGPLRPPRRRRFRINKQIKEGTHNNRSWSQHLRTGISSSSCCSTHLGKKQKVSKKSRIK</sequence>
<feature type="region of interest" description="Disordered" evidence="1">
    <location>
        <begin position="73"/>
        <end position="115"/>
    </location>
</feature>
<feature type="domain" description="Apple" evidence="2">
    <location>
        <begin position="3"/>
        <end position="27"/>
    </location>
</feature>
<accession>A0A0A9GL28</accession>
<reference evidence="3" key="2">
    <citation type="journal article" date="2015" name="Data Brief">
        <title>Shoot transcriptome of the giant reed, Arundo donax.</title>
        <authorList>
            <person name="Barrero R.A."/>
            <person name="Guerrero F.D."/>
            <person name="Moolhuijzen P."/>
            <person name="Goolsby J.A."/>
            <person name="Tidwell J."/>
            <person name="Bellgard S.E."/>
            <person name="Bellgard M.I."/>
        </authorList>
    </citation>
    <scope>NUCLEOTIDE SEQUENCE</scope>
    <source>
        <tissue evidence="3">Shoot tissue taken approximately 20 cm above the soil surface</tissue>
    </source>
</reference>
<dbReference type="InterPro" id="IPR003609">
    <property type="entry name" value="Pan_app"/>
</dbReference>
<evidence type="ECO:0000259" key="2">
    <source>
        <dbReference type="Pfam" id="PF08276"/>
    </source>
</evidence>
<reference evidence="3" key="1">
    <citation type="submission" date="2014-09" db="EMBL/GenBank/DDBJ databases">
        <authorList>
            <person name="Magalhaes I.L.F."/>
            <person name="Oliveira U."/>
            <person name="Santos F.R."/>
            <person name="Vidigal T.H.D.A."/>
            <person name="Brescovit A.D."/>
            <person name="Santos A.J."/>
        </authorList>
    </citation>
    <scope>NUCLEOTIDE SEQUENCE</scope>
    <source>
        <tissue evidence="3">Shoot tissue taken approximately 20 cm above the soil surface</tissue>
    </source>
</reference>
<evidence type="ECO:0000313" key="3">
    <source>
        <dbReference type="EMBL" id="JAE25172.1"/>
    </source>
</evidence>
<feature type="region of interest" description="Disordered" evidence="1">
    <location>
        <begin position="32"/>
        <end position="58"/>
    </location>
</feature>
<feature type="compositionally biased region" description="Polar residues" evidence="1">
    <location>
        <begin position="80"/>
        <end position="99"/>
    </location>
</feature>
<evidence type="ECO:0000256" key="1">
    <source>
        <dbReference type="SAM" id="MobiDB-lite"/>
    </source>
</evidence>
<dbReference type="AlphaFoldDB" id="A0A0A9GL28"/>
<name>A0A0A9GL28_ARUDO</name>
<proteinExistence type="predicted"/>
<feature type="compositionally biased region" description="Basic residues" evidence="1">
    <location>
        <begin position="102"/>
        <end position="115"/>
    </location>
</feature>